<evidence type="ECO:0000259" key="1">
    <source>
        <dbReference type="Pfam" id="PF07238"/>
    </source>
</evidence>
<dbReference type="Gene3D" id="2.40.10.220">
    <property type="entry name" value="predicted glycosyltransferase like domains"/>
    <property type="match status" value="1"/>
</dbReference>
<dbReference type="InterPro" id="IPR009875">
    <property type="entry name" value="PilZ_domain"/>
</dbReference>
<name>A0ABS6JV23_9BACI</name>
<comment type="caution">
    <text evidence="2">The sequence shown here is derived from an EMBL/GenBank/DDBJ whole genome shotgun (WGS) entry which is preliminary data.</text>
</comment>
<sequence length="122" mass="14100">MRYKREETFRYEFGQPLDCVYRILRVNGVSEETKHGNGKLFDISPTGIKLQSPLDLQSSKNEVDVELCFTLVAEHTVTGKIVWQKLANVGQYFYGIDLEIPTEVKEHIIHDLKEFIQVNKKG</sequence>
<proteinExistence type="predicted"/>
<gene>
    <name evidence="2" type="ORF">KS407_13200</name>
</gene>
<accession>A0ABS6JV23</accession>
<dbReference type="EMBL" id="JAHQCR010000051">
    <property type="protein sequence ID" value="MBU9722389.1"/>
    <property type="molecule type" value="Genomic_DNA"/>
</dbReference>
<evidence type="ECO:0000313" key="2">
    <source>
        <dbReference type="EMBL" id="MBU9722389.1"/>
    </source>
</evidence>
<dbReference type="Proteomes" id="UP000790580">
    <property type="component" value="Unassembled WGS sequence"/>
</dbReference>
<keyword evidence="3" id="KW-1185">Reference proteome</keyword>
<organism evidence="2 3">
    <name type="scientific">Evansella alkalicola</name>
    <dbReference type="NCBI Taxonomy" id="745819"/>
    <lineage>
        <taxon>Bacteria</taxon>
        <taxon>Bacillati</taxon>
        <taxon>Bacillota</taxon>
        <taxon>Bacilli</taxon>
        <taxon>Bacillales</taxon>
        <taxon>Bacillaceae</taxon>
        <taxon>Evansella</taxon>
    </lineage>
</organism>
<dbReference type="Pfam" id="PF07238">
    <property type="entry name" value="PilZ"/>
    <property type="match status" value="1"/>
</dbReference>
<dbReference type="RefSeq" id="WP_176371532.1">
    <property type="nucleotide sequence ID" value="NZ_JAHQCR010000051.1"/>
</dbReference>
<reference evidence="2 3" key="1">
    <citation type="submission" date="2021-06" db="EMBL/GenBank/DDBJ databases">
        <title>Bacillus sp. RD4P76, an endophyte from a halophyte.</title>
        <authorList>
            <person name="Sun J.-Q."/>
        </authorList>
    </citation>
    <scope>NUCLEOTIDE SEQUENCE [LARGE SCALE GENOMIC DNA]</scope>
    <source>
        <strain evidence="2 3">JCM 17098</strain>
    </source>
</reference>
<feature type="domain" description="PilZ" evidence="1">
    <location>
        <begin position="33"/>
        <end position="109"/>
    </location>
</feature>
<protein>
    <submittedName>
        <fullName evidence="2">PilZ domain-containing protein</fullName>
    </submittedName>
</protein>
<evidence type="ECO:0000313" key="3">
    <source>
        <dbReference type="Proteomes" id="UP000790580"/>
    </source>
</evidence>